<feature type="domain" description="Signal transduction histidine kinase subgroup 3 dimerisation and phosphoacceptor" evidence="12">
    <location>
        <begin position="379"/>
        <end position="437"/>
    </location>
</feature>
<dbReference type="Pfam" id="PF07730">
    <property type="entry name" value="HisKA_3"/>
    <property type="match status" value="1"/>
</dbReference>
<dbReference type="RefSeq" id="WP_154346480.1">
    <property type="nucleotide sequence ID" value="NZ_WKJD01000016.1"/>
</dbReference>
<feature type="transmembrane region" description="Helical" evidence="10">
    <location>
        <begin position="305"/>
        <end position="324"/>
    </location>
</feature>
<sequence length="581" mass="58880">MGPRIRSFAVVAVVAITAAVAAVAALNRGALPPLDVVFVSILFAFLGLGLRAAVHAWRSAHRAASVAATTIGRSPEEAARAAVDEERARMSADIEAVVRRAVLAVRAHAAALPSALRPPAAGSEDDDATDPRHDLAAAAPGEPATAGATTPASPADVPAVLRAIQHDGRAATAELRRLLELLRAPGGDGGPVPAEAEPIASPRPRPGALDLVLAAVAVAVCLVESLAGPALDLPGPSVVAVLLGVVAAAATLAWRVDPGAALAVQAAAVAVGTTLGTPVRFGTWTVLAFGLLMWAAVAHPRRGPLAIVGPVALTAVGVWSQVVWSPDNVGILVVILAAAALTGSASRVLDARRRRSAASAARHEAILDREAGAAVQRDRIATARELHDAVSATIGVIVMQAGAAELRWASDRPAAIRAIGVVVAAADQAVDELDDLMPRLAGATLGGSADRGPADLPSLVERMRHAGVHVDATLQDPPPDLPRDLAATAYRIAQEGVANAARHAPGSRIALCLAVVGDAVEVSVVDDGARAAPRSRGGYGLTGLAERVAEVGGEFAAGPRDDRGFRVMARLPLVHVDGAPG</sequence>
<keyword evidence="3" id="KW-0597">Phosphoprotein</keyword>
<dbReference type="Pfam" id="PF02518">
    <property type="entry name" value="HATPase_c"/>
    <property type="match status" value="1"/>
</dbReference>
<dbReference type="InterPro" id="IPR036890">
    <property type="entry name" value="HATPase_C_sf"/>
</dbReference>
<dbReference type="GO" id="GO:0005524">
    <property type="term" value="F:ATP binding"/>
    <property type="evidence" value="ECO:0007669"/>
    <property type="project" value="UniProtKB-KW"/>
</dbReference>
<dbReference type="Gene3D" id="3.30.565.10">
    <property type="entry name" value="Histidine kinase-like ATPase, C-terminal domain"/>
    <property type="match status" value="1"/>
</dbReference>
<dbReference type="AlphaFoldDB" id="A0A6L5R2P6"/>
<feature type="region of interest" description="Disordered" evidence="9">
    <location>
        <begin position="116"/>
        <end position="153"/>
    </location>
</feature>
<feature type="transmembrane region" description="Helical" evidence="10">
    <location>
        <begin position="34"/>
        <end position="54"/>
    </location>
</feature>
<dbReference type="InterPro" id="IPR003594">
    <property type="entry name" value="HATPase_dom"/>
</dbReference>
<dbReference type="InterPro" id="IPR050482">
    <property type="entry name" value="Sensor_HK_TwoCompSys"/>
</dbReference>
<keyword evidence="10" id="KW-0472">Membrane</keyword>
<evidence type="ECO:0000256" key="4">
    <source>
        <dbReference type="ARBA" id="ARBA00022679"/>
    </source>
</evidence>
<evidence type="ECO:0000259" key="11">
    <source>
        <dbReference type="Pfam" id="PF02518"/>
    </source>
</evidence>
<dbReference type="InterPro" id="IPR011712">
    <property type="entry name" value="Sig_transdc_His_kin_sub3_dim/P"/>
</dbReference>
<keyword evidence="10" id="KW-1133">Transmembrane helix</keyword>
<evidence type="ECO:0000259" key="12">
    <source>
        <dbReference type="Pfam" id="PF07730"/>
    </source>
</evidence>
<evidence type="ECO:0000256" key="7">
    <source>
        <dbReference type="ARBA" id="ARBA00022840"/>
    </source>
</evidence>
<feature type="domain" description="Histidine kinase/HSP90-like ATPase" evidence="11">
    <location>
        <begin position="489"/>
        <end position="573"/>
    </location>
</feature>
<dbReference type="GO" id="GO:0046983">
    <property type="term" value="F:protein dimerization activity"/>
    <property type="evidence" value="ECO:0007669"/>
    <property type="project" value="InterPro"/>
</dbReference>
<dbReference type="Proteomes" id="UP000476511">
    <property type="component" value="Unassembled WGS sequence"/>
</dbReference>
<keyword evidence="4" id="KW-0808">Transferase</keyword>
<feature type="transmembrane region" description="Helical" evidence="10">
    <location>
        <begin position="281"/>
        <end position="298"/>
    </location>
</feature>
<dbReference type="GO" id="GO:0016020">
    <property type="term" value="C:membrane"/>
    <property type="evidence" value="ECO:0007669"/>
    <property type="project" value="InterPro"/>
</dbReference>
<comment type="catalytic activity">
    <reaction evidence="1">
        <text>ATP + protein L-histidine = ADP + protein N-phospho-L-histidine.</text>
        <dbReference type="EC" id="2.7.13.3"/>
    </reaction>
</comment>
<evidence type="ECO:0000256" key="9">
    <source>
        <dbReference type="SAM" id="MobiDB-lite"/>
    </source>
</evidence>
<dbReference type="EMBL" id="WKJD01000016">
    <property type="protein sequence ID" value="MRX44212.1"/>
    <property type="molecule type" value="Genomic_DNA"/>
</dbReference>
<dbReference type="SUPFAM" id="SSF55874">
    <property type="entry name" value="ATPase domain of HSP90 chaperone/DNA topoisomerase II/histidine kinase"/>
    <property type="match status" value="1"/>
</dbReference>
<proteinExistence type="predicted"/>
<evidence type="ECO:0000256" key="3">
    <source>
        <dbReference type="ARBA" id="ARBA00022553"/>
    </source>
</evidence>
<keyword evidence="14" id="KW-1185">Reference proteome</keyword>
<evidence type="ECO:0000256" key="8">
    <source>
        <dbReference type="ARBA" id="ARBA00023012"/>
    </source>
</evidence>
<dbReference type="CDD" id="cd16917">
    <property type="entry name" value="HATPase_UhpB-NarQ-NarX-like"/>
    <property type="match status" value="1"/>
</dbReference>
<dbReference type="PANTHER" id="PTHR24421">
    <property type="entry name" value="NITRATE/NITRITE SENSOR PROTEIN NARX-RELATED"/>
    <property type="match status" value="1"/>
</dbReference>
<keyword evidence="5" id="KW-0547">Nucleotide-binding</keyword>
<evidence type="ECO:0000313" key="13">
    <source>
        <dbReference type="EMBL" id="MRX44212.1"/>
    </source>
</evidence>
<feature type="transmembrane region" description="Helical" evidence="10">
    <location>
        <begin position="233"/>
        <end position="252"/>
    </location>
</feature>
<dbReference type="Gene3D" id="1.20.5.1930">
    <property type="match status" value="1"/>
</dbReference>
<reference evidence="13 14" key="1">
    <citation type="submission" date="2019-11" db="EMBL/GenBank/DDBJ databases">
        <title>Agromyces kandeliae sp. nov., isolated from mangrove soil.</title>
        <authorList>
            <person name="Wang R."/>
        </authorList>
    </citation>
    <scope>NUCLEOTIDE SEQUENCE [LARGE SCALE GENOMIC DNA]</scope>
    <source>
        <strain evidence="13 14">Q22</strain>
    </source>
</reference>
<keyword evidence="10" id="KW-0812">Transmembrane</keyword>
<dbReference type="GO" id="GO:0000155">
    <property type="term" value="F:phosphorelay sensor kinase activity"/>
    <property type="evidence" value="ECO:0007669"/>
    <property type="project" value="InterPro"/>
</dbReference>
<evidence type="ECO:0000256" key="5">
    <source>
        <dbReference type="ARBA" id="ARBA00022741"/>
    </source>
</evidence>
<evidence type="ECO:0000313" key="14">
    <source>
        <dbReference type="Proteomes" id="UP000476511"/>
    </source>
</evidence>
<gene>
    <name evidence="13" type="ORF">GJR97_10795</name>
</gene>
<accession>A0A6L5R2P6</accession>
<keyword evidence="6" id="KW-0418">Kinase</keyword>
<evidence type="ECO:0000256" key="10">
    <source>
        <dbReference type="SAM" id="Phobius"/>
    </source>
</evidence>
<feature type="compositionally biased region" description="Low complexity" evidence="9">
    <location>
        <begin position="136"/>
        <end position="153"/>
    </location>
</feature>
<keyword evidence="7" id="KW-0067">ATP-binding</keyword>
<name>A0A6L5R2P6_9MICO</name>
<dbReference type="EC" id="2.7.13.3" evidence="2"/>
<protein>
    <recommendedName>
        <fullName evidence="2">histidine kinase</fullName>
        <ecNumber evidence="2">2.7.13.3</ecNumber>
    </recommendedName>
</protein>
<evidence type="ECO:0000256" key="6">
    <source>
        <dbReference type="ARBA" id="ARBA00022777"/>
    </source>
</evidence>
<dbReference type="PANTHER" id="PTHR24421:SF10">
    <property type="entry name" value="NITRATE_NITRITE SENSOR PROTEIN NARQ"/>
    <property type="match status" value="1"/>
</dbReference>
<comment type="caution">
    <text evidence="13">The sequence shown here is derived from an EMBL/GenBank/DDBJ whole genome shotgun (WGS) entry which is preliminary data.</text>
</comment>
<evidence type="ECO:0000256" key="2">
    <source>
        <dbReference type="ARBA" id="ARBA00012438"/>
    </source>
</evidence>
<feature type="transmembrane region" description="Helical" evidence="10">
    <location>
        <begin position="330"/>
        <end position="349"/>
    </location>
</feature>
<evidence type="ECO:0000256" key="1">
    <source>
        <dbReference type="ARBA" id="ARBA00000085"/>
    </source>
</evidence>
<keyword evidence="8" id="KW-0902">Two-component regulatory system</keyword>
<organism evidence="13 14">
    <name type="scientific">Agromyces kandeliae</name>
    <dbReference type="NCBI Taxonomy" id="2666141"/>
    <lineage>
        <taxon>Bacteria</taxon>
        <taxon>Bacillati</taxon>
        <taxon>Actinomycetota</taxon>
        <taxon>Actinomycetes</taxon>
        <taxon>Micrococcales</taxon>
        <taxon>Microbacteriaceae</taxon>
        <taxon>Agromyces</taxon>
    </lineage>
</organism>